<name>A0ABV8KTY3_9ACTN</name>
<dbReference type="Proteomes" id="UP001595868">
    <property type="component" value="Unassembled WGS sequence"/>
</dbReference>
<organism evidence="2 3">
    <name type="scientific">Micromonospora zhanjiangensis</name>
    <dbReference type="NCBI Taxonomy" id="1522057"/>
    <lineage>
        <taxon>Bacteria</taxon>
        <taxon>Bacillati</taxon>
        <taxon>Actinomycetota</taxon>
        <taxon>Actinomycetes</taxon>
        <taxon>Micromonosporales</taxon>
        <taxon>Micromonosporaceae</taxon>
        <taxon>Micromonospora</taxon>
    </lineage>
</organism>
<feature type="region of interest" description="Disordered" evidence="1">
    <location>
        <begin position="1"/>
        <end position="25"/>
    </location>
</feature>
<feature type="region of interest" description="Disordered" evidence="1">
    <location>
        <begin position="269"/>
        <end position="333"/>
    </location>
</feature>
<comment type="caution">
    <text evidence="2">The sequence shown here is derived from an EMBL/GenBank/DDBJ whole genome shotgun (WGS) entry which is preliminary data.</text>
</comment>
<dbReference type="EMBL" id="JBHSBN010000024">
    <property type="protein sequence ID" value="MFC4109453.1"/>
    <property type="molecule type" value="Genomic_DNA"/>
</dbReference>
<feature type="compositionally biased region" description="Low complexity" evidence="1">
    <location>
        <begin position="287"/>
        <end position="296"/>
    </location>
</feature>
<reference evidence="3" key="1">
    <citation type="journal article" date="2019" name="Int. J. Syst. Evol. Microbiol.">
        <title>The Global Catalogue of Microorganisms (GCM) 10K type strain sequencing project: providing services to taxonomists for standard genome sequencing and annotation.</title>
        <authorList>
            <consortium name="The Broad Institute Genomics Platform"/>
            <consortium name="The Broad Institute Genome Sequencing Center for Infectious Disease"/>
            <person name="Wu L."/>
            <person name="Ma J."/>
        </authorList>
    </citation>
    <scope>NUCLEOTIDE SEQUENCE [LARGE SCALE GENOMIC DNA]</scope>
    <source>
        <strain evidence="3">2902at01</strain>
    </source>
</reference>
<feature type="compositionally biased region" description="Basic and acidic residues" evidence="1">
    <location>
        <begin position="269"/>
        <end position="286"/>
    </location>
</feature>
<evidence type="ECO:0000313" key="2">
    <source>
        <dbReference type="EMBL" id="MFC4109453.1"/>
    </source>
</evidence>
<evidence type="ECO:0000256" key="1">
    <source>
        <dbReference type="SAM" id="MobiDB-lite"/>
    </source>
</evidence>
<evidence type="ECO:0000313" key="3">
    <source>
        <dbReference type="Proteomes" id="UP001595868"/>
    </source>
</evidence>
<gene>
    <name evidence="2" type="ORF">ACFOX0_26420</name>
</gene>
<dbReference type="RefSeq" id="WP_377550810.1">
    <property type="nucleotide sequence ID" value="NZ_JBHSBN010000024.1"/>
</dbReference>
<sequence>MGQPNYELDDLEAQTGPFRPPALGRSATMNLPFVQTAQLPTLHEAPSPTGTYRSTDSDDSISLSELSELSGANLQAEARDGWKLVQFAKSSFQWLEPAGTATSLIGAGIKGAAPSYATTASIVQGVGGLMTAVGSSYSTYEDAVKAKERGIVDPERGIKKERVKAAEVGTHKSSIQVAAGLVSGAGGVVSAVAALANGRTDIAFAGTLISGAAAAVKSVNGKRDDPNATGKHFLIDHRAEITDLRNWNRTPDDVRKALTKFYERVDRKAAEKRAAAQEPQKGKESSRPQPQGRSSSVAYPPGFGYQQNPAGWTPGEISRRGSETGRGNGGPTR</sequence>
<feature type="region of interest" description="Disordered" evidence="1">
    <location>
        <begin position="39"/>
        <end position="59"/>
    </location>
</feature>
<protein>
    <submittedName>
        <fullName evidence="2">Uncharacterized protein</fullName>
    </submittedName>
</protein>
<keyword evidence="3" id="KW-1185">Reference proteome</keyword>
<feature type="compositionally biased region" description="Gly residues" evidence="1">
    <location>
        <begin position="324"/>
        <end position="333"/>
    </location>
</feature>
<proteinExistence type="predicted"/>
<accession>A0ABV8KTY3</accession>